<proteinExistence type="predicted"/>
<dbReference type="AlphaFoldDB" id="A0A7W3QIX5"/>
<evidence type="ECO:0000313" key="4">
    <source>
        <dbReference type="Proteomes" id="UP000572680"/>
    </source>
</evidence>
<evidence type="ECO:0000313" key="3">
    <source>
        <dbReference type="EMBL" id="MBA8948745.1"/>
    </source>
</evidence>
<dbReference type="Proteomes" id="UP000572680">
    <property type="component" value="Unassembled WGS sequence"/>
</dbReference>
<gene>
    <name evidence="3" type="ORF">HNR61_000343</name>
</gene>
<keyword evidence="4" id="KW-1185">Reference proteome</keyword>
<evidence type="ECO:0000256" key="1">
    <source>
        <dbReference type="SAM" id="MobiDB-lite"/>
    </source>
</evidence>
<dbReference type="EMBL" id="JACJIA010000001">
    <property type="protein sequence ID" value="MBA8948745.1"/>
    <property type="molecule type" value="Genomic_DNA"/>
</dbReference>
<dbReference type="Pfam" id="PF08349">
    <property type="entry name" value="DUF1722"/>
    <property type="match status" value="1"/>
</dbReference>
<organism evidence="3 4">
    <name type="scientific">Actinomadura namibiensis</name>
    <dbReference type="NCBI Taxonomy" id="182080"/>
    <lineage>
        <taxon>Bacteria</taxon>
        <taxon>Bacillati</taxon>
        <taxon>Actinomycetota</taxon>
        <taxon>Actinomycetes</taxon>
        <taxon>Streptosporangiales</taxon>
        <taxon>Thermomonosporaceae</taxon>
        <taxon>Actinomadura</taxon>
    </lineage>
</organism>
<comment type="caution">
    <text evidence="3">The sequence shown here is derived from an EMBL/GenBank/DDBJ whole genome shotgun (WGS) entry which is preliminary data.</text>
</comment>
<dbReference type="RefSeq" id="WP_312897716.1">
    <property type="nucleotide sequence ID" value="NZ_BAAALP010000006.1"/>
</dbReference>
<dbReference type="Pfam" id="PF04463">
    <property type="entry name" value="2-thiour_desulf"/>
    <property type="match status" value="1"/>
</dbReference>
<reference evidence="3 4" key="1">
    <citation type="submission" date="2020-08" db="EMBL/GenBank/DDBJ databases">
        <title>Genomic Encyclopedia of Type Strains, Phase IV (KMG-IV): sequencing the most valuable type-strain genomes for metagenomic binning, comparative biology and taxonomic classification.</title>
        <authorList>
            <person name="Goeker M."/>
        </authorList>
    </citation>
    <scope>NUCLEOTIDE SEQUENCE [LARGE SCALE GENOMIC DNA]</scope>
    <source>
        <strain evidence="3 4">DSM 44197</strain>
    </source>
</reference>
<feature type="domain" description="DUF1722" evidence="2">
    <location>
        <begin position="206"/>
        <end position="322"/>
    </location>
</feature>
<dbReference type="PANTHER" id="PTHR30087:SF0">
    <property type="entry name" value="INNER MEMBRANE PROTEIN"/>
    <property type="match status" value="1"/>
</dbReference>
<feature type="region of interest" description="Disordered" evidence="1">
    <location>
        <begin position="1"/>
        <end position="21"/>
    </location>
</feature>
<name>A0A7W3QIX5_ACTNM</name>
<dbReference type="PANTHER" id="PTHR30087">
    <property type="entry name" value="INNER MEMBRANE PROTEIN"/>
    <property type="match status" value="1"/>
</dbReference>
<accession>A0A7W3QIX5</accession>
<evidence type="ECO:0000259" key="2">
    <source>
        <dbReference type="Pfam" id="PF08349"/>
    </source>
</evidence>
<sequence>MTGHRRTRDKPAPIPRPAQARPRVAVSGCLLGEPVRYNGGHSRNRFLVDVLDAYVDWVSVCPEMEIGLGAPRPTLRLVERDGEVRLTTRDGSADHTDAMVALAERRAAELTGLDGWVLKSRSPSCGPRGVTRYKGEMPVDRRSQGIFAERLTRLRPTLAVEEDGRLNDAVLRAHFVERIFAHARLRALLDGDWTPRDLVAFHSAHKLQYLAHDPDRYRHAGRLVARAGTGDRDGLAAEYAALFAEAFAVRPGRGRHVNALLHLYSPMSRRLDDARRRDLTGVIDSYGRGEVPLDVPMTLLRHHARGEDIAYLDAQTYFEPYPAELVPHLR</sequence>
<protein>
    <submittedName>
        <fullName evidence="3">Uncharacterized protein YbgA (DUF1722 family)/uncharacterized protein YbbK (DUF523 family)</fullName>
    </submittedName>
</protein>
<dbReference type="InterPro" id="IPR007553">
    <property type="entry name" value="2-thiour_desulf"/>
</dbReference>
<dbReference type="InterPro" id="IPR013560">
    <property type="entry name" value="DUF1722"/>
</dbReference>